<dbReference type="HOGENOM" id="CLU_2895040_0_0_9"/>
<dbReference type="EMBL" id="AAVO02000033">
    <property type="protein sequence ID" value="EDM85388.1"/>
    <property type="molecule type" value="Genomic_DNA"/>
</dbReference>
<comment type="caution">
    <text evidence="1">The sequence shown here is derived from an EMBL/GenBank/DDBJ whole genome shotgun (WGS) entry which is preliminary data.</text>
</comment>
<gene>
    <name evidence="1" type="ORF">RUMOBE_04020</name>
</gene>
<reference evidence="1 2" key="2">
    <citation type="submission" date="2007-04" db="EMBL/GenBank/DDBJ databases">
        <title>Draft genome sequence of Ruminococcus obeum (ATCC 29174).</title>
        <authorList>
            <person name="Sudarsanam P."/>
            <person name="Ley R."/>
            <person name="Guruge J."/>
            <person name="Turnbaugh P.J."/>
            <person name="Mahowald M."/>
            <person name="Liep D."/>
            <person name="Gordon J."/>
        </authorList>
    </citation>
    <scope>NUCLEOTIDE SEQUENCE [LARGE SCALE GENOMIC DNA]</scope>
    <source>
        <strain evidence="1 2">ATCC 29174</strain>
    </source>
</reference>
<organism evidence="1 2">
    <name type="scientific">Blautia obeum ATCC 29174</name>
    <dbReference type="NCBI Taxonomy" id="411459"/>
    <lineage>
        <taxon>Bacteria</taxon>
        <taxon>Bacillati</taxon>
        <taxon>Bacillota</taxon>
        <taxon>Clostridia</taxon>
        <taxon>Lachnospirales</taxon>
        <taxon>Lachnospiraceae</taxon>
        <taxon>Blautia</taxon>
    </lineage>
</organism>
<sequence length="62" mass="7707">MRQEKEKRFMKAKTIKKRFGYCTFYGYDYVTVWLRFGGFCKRTGIGYFGNYRGCREYRLKRF</sequence>
<dbReference type="AlphaFoldDB" id="A5ZYB1"/>
<reference evidence="1 2" key="1">
    <citation type="submission" date="2007-03" db="EMBL/GenBank/DDBJ databases">
        <authorList>
            <person name="Fulton L."/>
            <person name="Clifton S."/>
            <person name="Fulton B."/>
            <person name="Xu J."/>
            <person name="Minx P."/>
            <person name="Pepin K.H."/>
            <person name="Johnson M."/>
            <person name="Thiruvilangam P."/>
            <person name="Bhonagiri V."/>
            <person name="Nash W.E."/>
            <person name="Mardis E.R."/>
            <person name="Wilson R.K."/>
        </authorList>
    </citation>
    <scope>NUCLEOTIDE SEQUENCE [LARGE SCALE GENOMIC DNA]</scope>
    <source>
        <strain evidence="1 2">ATCC 29174</strain>
    </source>
</reference>
<evidence type="ECO:0000313" key="2">
    <source>
        <dbReference type="Proteomes" id="UP000006002"/>
    </source>
</evidence>
<protein>
    <submittedName>
        <fullName evidence="1">Uncharacterized protein</fullName>
    </submittedName>
</protein>
<dbReference type="Proteomes" id="UP000006002">
    <property type="component" value="Unassembled WGS sequence"/>
</dbReference>
<accession>A5ZYB1</accession>
<name>A5ZYB1_9FIRM</name>
<evidence type="ECO:0000313" key="1">
    <source>
        <dbReference type="EMBL" id="EDM85388.1"/>
    </source>
</evidence>
<proteinExistence type="predicted"/>